<evidence type="ECO:0000256" key="3">
    <source>
        <dbReference type="ARBA" id="ARBA00023015"/>
    </source>
</evidence>
<keyword evidence="5" id="KW-0539">Nucleus</keyword>
<reference evidence="8 9" key="1">
    <citation type="submission" date="2013-03" db="EMBL/GenBank/DDBJ databases">
        <title>The Genome Sequence of Phialophora europaea CBS 101466.</title>
        <authorList>
            <consortium name="The Broad Institute Genomics Platform"/>
            <person name="Cuomo C."/>
            <person name="de Hoog S."/>
            <person name="Gorbushina A."/>
            <person name="Walker B."/>
            <person name="Young S.K."/>
            <person name="Zeng Q."/>
            <person name="Gargeya S."/>
            <person name="Fitzgerald M."/>
            <person name="Haas B."/>
            <person name="Abouelleil A."/>
            <person name="Allen A.W."/>
            <person name="Alvarado L."/>
            <person name="Arachchi H.M."/>
            <person name="Berlin A.M."/>
            <person name="Chapman S.B."/>
            <person name="Gainer-Dewar J."/>
            <person name="Goldberg J."/>
            <person name="Griggs A."/>
            <person name="Gujja S."/>
            <person name="Hansen M."/>
            <person name="Howarth C."/>
            <person name="Imamovic A."/>
            <person name="Ireland A."/>
            <person name="Larimer J."/>
            <person name="McCowan C."/>
            <person name="Murphy C."/>
            <person name="Pearson M."/>
            <person name="Poon T.W."/>
            <person name="Priest M."/>
            <person name="Roberts A."/>
            <person name="Saif S."/>
            <person name="Shea T."/>
            <person name="Sisk P."/>
            <person name="Sykes S."/>
            <person name="Wortman J."/>
            <person name="Nusbaum C."/>
            <person name="Birren B."/>
        </authorList>
    </citation>
    <scope>NUCLEOTIDE SEQUENCE [LARGE SCALE GENOMIC DNA]</scope>
    <source>
        <strain evidence="8 9">CBS 101466</strain>
    </source>
</reference>
<gene>
    <name evidence="8" type="ORF">HMPREF1541_08545</name>
</gene>
<organism evidence="8 9">
    <name type="scientific">Cyphellophora europaea (strain CBS 101466)</name>
    <name type="common">Phialophora europaea</name>
    <dbReference type="NCBI Taxonomy" id="1220924"/>
    <lineage>
        <taxon>Eukaryota</taxon>
        <taxon>Fungi</taxon>
        <taxon>Dikarya</taxon>
        <taxon>Ascomycota</taxon>
        <taxon>Pezizomycotina</taxon>
        <taxon>Eurotiomycetes</taxon>
        <taxon>Chaetothyriomycetidae</taxon>
        <taxon>Chaetothyriales</taxon>
        <taxon>Cyphellophoraceae</taxon>
        <taxon>Cyphellophora</taxon>
    </lineage>
</organism>
<dbReference type="CDD" id="cd12148">
    <property type="entry name" value="fungal_TF_MHR"/>
    <property type="match status" value="1"/>
</dbReference>
<dbReference type="eggNOG" id="ENOG502SJQG">
    <property type="taxonomic scope" value="Eukaryota"/>
</dbReference>
<evidence type="ECO:0000256" key="1">
    <source>
        <dbReference type="ARBA" id="ARBA00004123"/>
    </source>
</evidence>
<keyword evidence="3" id="KW-0805">Transcription regulation</keyword>
<evidence type="ECO:0000256" key="6">
    <source>
        <dbReference type="SAM" id="MobiDB-lite"/>
    </source>
</evidence>
<dbReference type="GO" id="GO:0005634">
    <property type="term" value="C:nucleus"/>
    <property type="evidence" value="ECO:0007669"/>
    <property type="project" value="UniProtKB-SubCell"/>
</dbReference>
<evidence type="ECO:0000256" key="2">
    <source>
        <dbReference type="ARBA" id="ARBA00022723"/>
    </source>
</evidence>
<dbReference type="InParanoid" id="W2RKM4"/>
<keyword evidence="4" id="KW-0804">Transcription</keyword>
<dbReference type="GO" id="GO:0000981">
    <property type="term" value="F:DNA-binding transcription factor activity, RNA polymerase II-specific"/>
    <property type="evidence" value="ECO:0007669"/>
    <property type="project" value="InterPro"/>
</dbReference>
<sequence>MASLYFQYCHMQPLWLFDEDDLASPEKYSEEIILALMALTLPYSSHTRFQGRTEELSRHYSKLARDRILLQVTEGNVKLSTIQGLCMLAFANFIVRDVHFASLHISMAMTFLRCAGMDAEARPGDLSGPAEARRRVFWSLLYLDQIYGQQSTPLNVLTNFDNPKYVGSKLDLPREFSILPPSWPQESFVSGQTQGGGIWAYLVQLSTLWRQVRTYMSQCADSNTKTPWSADSGYSIICAHLMDLETKLPAAHRYDLARFPDQSTEDLENNRAYWSPWLSIQFTYHAIHSLLNHPFLYSSRPQQSAQLAVPNTFWKTSSELALLHSTWIVRLIDMVTEKPYPISDPFVGHCVAIAATILIYFCRAADTNLKQAAQSKLTVCKIYLSELAVRWPVCKTMHDRLQALMRSAFDSNERDSSRRTVSINTSLMWEVLDYTNVDTRRKHASGGTLFHESLCPTTDAADEEDDTVETQIFHSSTREVDTSDGGQALPPFSDHVVRRTTYPRTSRGRNEQQAEWLLPDPAMASNPAVALPPGGNQNMAGPPQGQGPPPPGAPQYAPWLGAFTGNASIMDITHDPFMQFQDSGSPYFGMWEVGNL</sequence>
<evidence type="ECO:0000313" key="8">
    <source>
        <dbReference type="EMBL" id="ETN36268.1"/>
    </source>
</evidence>
<feature type="compositionally biased region" description="Low complexity" evidence="6">
    <location>
        <begin position="532"/>
        <end position="543"/>
    </location>
</feature>
<dbReference type="GO" id="GO:0003677">
    <property type="term" value="F:DNA binding"/>
    <property type="evidence" value="ECO:0007669"/>
    <property type="project" value="InterPro"/>
</dbReference>
<comment type="subcellular location">
    <subcellularLocation>
        <location evidence="1">Nucleus</location>
    </subcellularLocation>
</comment>
<dbReference type="OrthoDB" id="426882at2759"/>
<dbReference type="RefSeq" id="XP_008721086.1">
    <property type="nucleotide sequence ID" value="XM_008722864.1"/>
</dbReference>
<keyword evidence="2" id="KW-0479">Metal-binding</keyword>
<dbReference type="InterPro" id="IPR050815">
    <property type="entry name" value="TF_fung"/>
</dbReference>
<protein>
    <recommendedName>
        <fullName evidence="7">Xylanolytic transcriptional activator regulatory domain-containing protein</fullName>
    </recommendedName>
</protein>
<dbReference type="Pfam" id="PF04082">
    <property type="entry name" value="Fungal_trans"/>
    <property type="match status" value="1"/>
</dbReference>
<dbReference type="GO" id="GO:0008270">
    <property type="term" value="F:zinc ion binding"/>
    <property type="evidence" value="ECO:0007669"/>
    <property type="project" value="InterPro"/>
</dbReference>
<name>W2RKM4_CYPE1</name>
<keyword evidence="9" id="KW-1185">Reference proteome</keyword>
<dbReference type="PANTHER" id="PTHR47338">
    <property type="entry name" value="ZN(II)2CYS6 TRANSCRIPTION FACTOR (EUROFUNG)-RELATED"/>
    <property type="match status" value="1"/>
</dbReference>
<dbReference type="InterPro" id="IPR007219">
    <property type="entry name" value="XnlR_reg_dom"/>
</dbReference>
<dbReference type="GO" id="GO:0006351">
    <property type="term" value="P:DNA-templated transcription"/>
    <property type="evidence" value="ECO:0007669"/>
    <property type="project" value="InterPro"/>
</dbReference>
<dbReference type="GeneID" id="19975884"/>
<evidence type="ECO:0000259" key="7">
    <source>
        <dbReference type="Pfam" id="PF04082"/>
    </source>
</evidence>
<evidence type="ECO:0000256" key="5">
    <source>
        <dbReference type="ARBA" id="ARBA00023242"/>
    </source>
</evidence>
<accession>W2RKM4</accession>
<feature type="region of interest" description="Disordered" evidence="6">
    <location>
        <begin position="476"/>
        <end position="512"/>
    </location>
</feature>
<dbReference type="PANTHER" id="PTHR47338:SF6">
    <property type="entry name" value="ZN(II)2CYS6 TRANSCRIPTION FACTOR (EUROFUNG)"/>
    <property type="match status" value="1"/>
</dbReference>
<evidence type="ECO:0000313" key="9">
    <source>
        <dbReference type="Proteomes" id="UP000030752"/>
    </source>
</evidence>
<dbReference type="HOGENOM" id="CLU_015161_2_1_1"/>
<proteinExistence type="predicted"/>
<dbReference type="EMBL" id="KB822725">
    <property type="protein sequence ID" value="ETN36268.1"/>
    <property type="molecule type" value="Genomic_DNA"/>
</dbReference>
<dbReference type="AlphaFoldDB" id="W2RKM4"/>
<evidence type="ECO:0000256" key="4">
    <source>
        <dbReference type="ARBA" id="ARBA00023163"/>
    </source>
</evidence>
<dbReference type="STRING" id="1220924.W2RKM4"/>
<feature type="domain" description="Xylanolytic transcriptional activator regulatory" evidence="7">
    <location>
        <begin position="3"/>
        <end position="146"/>
    </location>
</feature>
<dbReference type="VEuPathDB" id="FungiDB:HMPREF1541_08545"/>
<feature type="region of interest" description="Disordered" evidence="6">
    <location>
        <begin position="531"/>
        <end position="555"/>
    </location>
</feature>
<dbReference type="Proteomes" id="UP000030752">
    <property type="component" value="Unassembled WGS sequence"/>
</dbReference>